<dbReference type="EC" id="3.1.-.-" evidence="8"/>
<dbReference type="InterPro" id="IPR020549">
    <property type="entry name" value="YbeY_CS"/>
</dbReference>
<dbReference type="PANTHER" id="PTHR46986:SF1">
    <property type="entry name" value="ENDORIBONUCLEASE YBEY, CHLOROPLASTIC"/>
    <property type="match status" value="1"/>
</dbReference>
<evidence type="ECO:0000256" key="6">
    <source>
        <dbReference type="ARBA" id="ARBA00022801"/>
    </source>
</evidence>
<evidence type="ECO:0000256" key="3">
    <source>
        <dbReference type="ARBA" id="ARBA00022722"/>
    </source>
</evidence>
<keyword evidence="4 8" id="KW-0479">Metal-binding</keyword>
<dbReference type="AlphaFoldDB" id="A0A451CZA7"/>
<sequence length="151" mass="17502">MILNLQLACKHKKNLPKKSDFYHWLKAVVVHSPPEKEINIRVVDTEEMKSLNYKFCGKNRATNVLSFPFENIPGIIFPLFGDLIICRQVVELESSTQDKSLSSHWAHITIHGFLHLLGYNHIFENEAEIMQNIEVKSLIKLGYPDPYIVER</sequence>
<keyword evidence="8" id="KW-0963">Cytoplasm</keyword>
<dbReference type="RefSeq" id="WP_157992037.1">
    <property type="nucleotide sequence ID" value="NZ_LR217698.1"/>
</dbReference>
<comment type="cofactor">
    <cofactor evidence="8">
        <name>Zn(2+)</name>
        <dbReference type="ChEBI" id="CHEBI:29105"/>
    </cofactor>
    <text evidence="8">Binds 1 zinc ion.</text>
</comment>
<feature type="binding site" evidence="8">
    <location>
        <position position="111"/>
    </location>
    <ligand>
        <name>Zn(2+)</name>
        <dbReference type="ChEBI" id="CHEBI:29105"/>
        <note>catalytic</note>
    </ligand>
</feature>
<evidence type="ECO:0000313" key="10">
    <source>
        <dbReference type="Proteomes" id="UP000294364"/>
    </source>
</evidence>
<keyword evidence="2 8" id="KW-0690">Ribosome biogenesis</keyword>
<dbReference type="PROSITE" id="PS01306">
    <property type="entry name" value="UPF0054"/>
    <property type="match status" value="1"/>
</dbReference>
<keyword evidence="8" id="KW-0698">rRNA processing</keyword>
<dbReference type="Gene3D" id="3.40.390.30">
    <property type="entry name" value="Metalloproteases ('zincins'), catalytic domain"/>
    <property type="match status" value="1"/>
</dbReference>
<gene>
    <name evidence="8 9" type="primary">ybeY</name>
    <name evidence="9" type="ORF">ERCICURT3053_364</name>
</gene>
<dbReference type="EMBL" id="LR217698">
    <property type="protein sequence ID" value="VFP78729.1"/>
    <property type="molecule type" value="Genomic_DNA"/>
</dbReference>
<dbReference type="NCBIfam" id="TIGR00043">
    <property type="entry name" value="rRNA maturation RNase YbeY"/>
    <property type="match status" value="1"/>
</dbReference>
<dbReference type="GO" id="GO:0004521">
    <property type="term" value="F:RNA endonuclease activity"/>
    <property type="evidence" value="ECO:0007669"/>
    <property type="project" value="UniProtKB-UniRule"/>
</dbReference>
<evidence type="ECO:0000256" key="2">
    <source>
        <dbReference type="ARBA" id="ARBA00022517"/>
    </source>
</evidence>
<dbReference type="GO" id="GO:0004222">
    <property type="term" value="F:metalloendopeptidase activity"/>
    <property type="evidence" value="ECO:0007669"/>
    <property type="project" value="InterPro"/>
</dbReference>
<keyword evidence="5 8" id="KW-0255">Endonuclease</keyword>
<evidence type="ECO:0000313" key="9">
    <source>
        <dbReference type="EMBL" id="VFP78729.1"/>
    </source>
</evidence>
<protein>
    <recommendedName>
        <fullName evidence="8">Endoribonuclease YbeY</fullName>
        <ecNumber evidence="8">3.1.-.-</ecNumber>
    </recommendedName>
</protein>
<evidence type="ECO:0000256" key="4">
    <source>
        <dbReference type="ARBA" id="ARBA00022723"/>
    </source>
</evidence>
<organism evidence="9 10">
    <name type="scientific">Candidatus Erwinia haradaeae</name>
    <dbReference type="NCBI Taxonomy" id="1922217"/>
    <lineage>
        <taxon>Bacteria</taxon>
        <taxon>Pseudomonadati</taxon>
        <taxon>Pseudomonadota</taxon>
        <taxon>Gammaproteobacteria</taxon>
        <taxon>Enterobacterales</taxon>
        <taxon>Erwiniaceae</taxon>
        <taxon>Erwinia</taxon>
    </lineage>
</organism>
<dbReference type="Pfam" id="PF02130">
    <property type="entry name" value="YbeY"/>
    <property type="match status" value="1"/>
</dbReference>
<keyword evidence="7 8" id="KW-0862">Zinc</keyword>
<keyword evidence="3 8" id="KW-0540">Nuclease</keyword>
<comment type="function">
    <text evidence="8">Single strand-specific metallo-endoribonuclease involved in late-stage 70S ribosome quality control and in maturation of the 3' terminus of the 16S rRNA.</text>
</comment>
<comment type="subcellular location">
    <subcellularLocation>
        <location evidence="8">Cytoplasm</location>
    </subcellularLocation>
</comment>
<proteinExistence type="inferred from homology"/>
<evidence type="ECO:0000256" key="8">
    <source>
        <dbReference type="HAMAP-Rule" id="MF_00009"/>
    </source>
</evidence>
<comment type="similarity">
    <text evidence="1 8">Belongs to the endoribonuclease YbeY family.</text>
</comment>
<dbReference type="Proteomes" id="UP000294364">
    <property type="component" value="Chromosome"/>
</dbReference>
<dbReference type="SUPFAM" id="SSF55486">
    <property type="entry name" value="Metalloproteases ('zincins'), catalytic domain"/>
    <property type="match status" value="1"/>
</dbReference>
<reference evidence="9 10" key="1">
    <citation type="submission" date="2019-02" db="EMBL/GenBank/DDBJ databases">
        <authorList>
            <person name="Manzano-Marin A."/>
            <person name="Manzano-Marin A."/>
        </authorList>
    </citation>
    <scope>NUCLEOTIDE SEQUENCE [LARGE SCALE GENOMIC DNA]</scope>
    <source>
        <strain evidence="9 10">ErCicurtihirsuta</strain>
    </source>
</reference>
<name>A0A451CZA7_9GAMM</name>
<dbReference type="OrthoDB" id="9807740at2"/>
<evidence type="ECO:0000256" key="5">
    <source>
        <dbReference type="ARBA" id="ARBA00022759"/>
    </source>
</evidence>
<dbReference type="InterPro" id="IPR023091">
    <property type="entry name" value="MetalPrtase_cat_dom_sf_prd"/>
</dbReference>
<dbReference type="GO" id="GO:0006364">
    <property type="term" value="P:rRNA processing"/>
    <property type="evidence" value="ECO:0007669"/>
    <property type="project" value="UniProtKB-UniRule"/>
</dbReference>
<feature type="binding site" evidence="8">
    <location>
        <position position="115"/>
    </location>
    <ligand>
        <name>Zn(2+)</name>
        <dbReference type="ChEBI" id="CHEBI:29105"/>
        <note>catalytic</note>
    </ligand>
</feature>
<dbReference type="HAMAP" id="MF_00009">
    <property type="entry name" value="Endoribonucl_YbeY"/>
    <property type="match status" value="1"/>
</dbReference>
<dbReference type="InterPro" id="IPR002036">
    <property type="entry name" value="YbeY"/>
</dbReference>
<evidence type="ECO:0000256" key="7">
    <source>
        <dbReference type="ARBA" id="ARBA00022833"/>
    </source>
</evidence>
<dbReference type="GO" id="GO:0005737">
    <property type="term" value="C:cytoplasm"/>
    <property type="evidence" value="ECO:0007669"/>
    <property type="project" value="UniProtKB-SubCell"/>
</dbReference>
<dbReference type="GO" id="GO:0008270">
    <property type="term" value="F:zinc ion binding"/>
    <property type="evidence" value="ECO:0007669"/>
    <property type="project" value="UniProtKB-UniRule"/>
</dbReference>
<dbReference type="PANTHER" id="PTHR46986">
    <property type="entry name" value="ENDORIBONUCLEASE YBEY, CHLOROPLASTIC"/>
    <property type="match status" value="1"/>
</dbReference>
<keyword evidence="6 8" id="KW-0378">Hydrolase</keyword>
<feature type="binding site" evidence="8">
    <location>
        <position position="121"/>
    </location>
    <ligand>
        <name>Zn(2+)</name>
        <dbReference type="ChEBI" id="CHEBI:29105"/>
        <note>catalytic</note>
    </ligand>
</feature>
<evidence type="ECO:0000256" key="1">
    <source>
        <dbReference type="ARBA" id="ARBA00010875"/>
    </source>
</evidence>
<accession>A0A451CZA7</accession>